<gene>
    <name evidence="1" type="ORF">PVAG01_10499</name>
</gene>
<sequence length="1124" mass="125616">MSIGRFSTALASAVNENTITAAQINFDFSLLKFEAPVEYQAFGDALTKRRRQDGEDGDQHITARKLGALFKPVLPSTPELLKAYGKRVSEISALETLNPQGTENDGGFAQHVGADGTSIWAAATSGQEALAVHLLACLLARHFPGGEATAIWVQLVHERKRQITSECNELGADFSQLQLMNAARQEISRTQLAKWDASARSWLLTADEAMIAKHKQLELILKNVNIPVNPSKDPYESVMAAWSSSMKTLECLIKGMPQSIKDGAVLLGLSSWHIYPDLVVLGDHITSVELKDRLVATGGVLTIGLHRSATEDRGISWSLSLAHLRFYGEAVTSSRSSNIDTSRVTFDQLGVAILGSMVAGWGFENVNDIDEAADWFRTLWTFFNRYVEVNEAFIADEKALLYEDRGSLQEQLRVLEQSEERTQPQQEHYLTKKEGLTTLAARQYHLQHREALIQRVKDVTTSAFGWLEFFARCSTILLESDGVEREHLVRLARFGQRRGRIFLGEKRSHPPAVFGLLRPSNHLLFLSEEQRIQFLRRIALESGLDQLPPGDVVIRYRRRDYPAIVDYPALVPPEYLFEFATAVPLDLPTTQGADTETSIARRHARYIGFPMCFCSGVCGTSCPCRTSGIRCTKKCHRNITERRQCGRFDKKSETAKGLYWQTASDERRYNAIISTGEDCTSISDTGFKTLSDDPDVFFWIYPPKEYSSATKPGLRQDSKFRFLVGNKNLCAIYIRDDKPTEQAKNAVAWRLPLEELTQMMKSDDFDQIDAPKLATWFTERGPHPDVTPARGDPMTYFPSLMILMGAERIYSQLANATVSIGVMSSPLHTAPWAPQKLANFEGKRTVSLPRYQGYRLSRSQAFACIAMFDSGTARVDPSTMHRVMAMSSGNSIYVATPLLADPFSQYGGHEIKRIIGNIGRPGIAMLVPPQSPRLRRSDDESSWKLVNHNEFDGKRENSFGATSMHLSFSGYEAPVSLDSQGLQDVEVYLVESVISVHERGEWVADLDVLGMLEQSKTLKRYEKKPSCSHLCNSKSSYNRDIIRLTAIDNWDELLDSPLGAGIVRANANWTARLATTVAALQKGHPVCVINGDACWECMRDDEIFGKKAKKGRTQPDLLAHIFVN</sequence>
<dbReference type="EMBL" id="JBFCZG010000010">
    <property type="protein sequence ID" value="KAL3417489.1"/>
    <property type="molecule type" value="Genomic_DNA"/>
</dbReference>
<evidence type="ECO:0000313" key="2">
    <source>
        <dbReference type="Proteomes" id="UP001629113"/>
    </source>
</evidence>
<evidence type="ECO:0000313" key="1">
    <source>
        <dbReference type="EMBL" id="KAL3417489.1"/>
    </source>
</evidence>
<accession>A0ABR4P2F7</accession>
<organism evidence="1 2">
    <name type="scientific">Phlyctema vagabunda</name>
    <dbReference type="NCBI Taxonomy" id="108571"/>
    <lineage>
        <taxon>Eukaryota</taxon>
        <taxon>Fungi</taxon>
        <taxon>Dikarya</taxon>
        <taxon>Ascomycota</taxon>
        <taxon>Pezizomycotina</taxon>
        <taxon>Leotiomycetes</taxon>
        <taxon>Helotiales</taxon>
        <taxon>Dermateaceae</taxon>
        <taxon>Phlyctema</taxon>
    </lineage>
</organism>
<dbReference type="Proteomes" id="UP001629113">
    <property type="component" value="Unassembled WGS sequence"/>
</dbReference>
<name>A0ABR4P2F7_9HELO</name>
<reference evidence="1 2" key="1">
    <citation type="submission" date="2024-06" db="EMBL/GenBank/DDBJ databases">
        <title>Complete genome of Phlyctema vagabunda strain 19-DSS-EL-015.</title>
        <authorList>
            <person name="Fiorenzani C."/>
        </authorList>
    </citation>
    <scope>NUCLEOTIDE SEQUENCE [LARGE SCALE GENOMIC DNA]</scope>
    <source>
        <strain evidence="1 2">19-DSS-EL-015</strain>
    </source>
</reference>
<proteinExistence type="predicted"/>
<comment type="caution">
    <text evidence="1">The sequence shown here is derived from an EMBL/GenBank/DDBJ whole genome shotgun (WGS) entry which is preliminary data.</text>
</comment>
<protein>
    <submittedName>
        <fullName evidence="1">Uncharacterized protein</fullName>
    </submittedName>
</protein>
<keyword evidence="2" id="KW-1185">Reference proteome</keyword>